<accession>A0A8C4GYT4</accession>
<evidence type="ECO:0000313" key="6">
    <source>
        <dbReference type="Ensembl" id="ENSDLAP00005034638.2"/>
    </source>
</evidence>
<dbReference type="InterPro" id="IPR006703">
    <property type="entry name" value="G_AIG1"/>
</dbReference>
<organism evidence="6 7">
    <name type="scientific">Dicentrarchus labrax</name>
    <name type="common">European seabass</name>
    <name type="synonym">Morone labrax</name>
    <dbReference type="NCBI Taxonomy" id="13489"/>
    <lineage>
        <taxon>Eukaryota</taxon>
        <taxon>Metazoa</taxon>
        <taxon>Chordata</taxon>
        <taxon>Craniata</taxon>
        <taxon>Vertebrata</taxon>
        <taxon>Euteleostomi</taxon>
        <taxon>Actinopterygii</taxon>
        <taxon>Neopterygii</taxon>
        <taxon>Teleostei</taxon>
        <taxon>Neoteleostei</taxon>
        <taxon>Acanthomorphata</taxon>
        <taxon>Eupercaria</taxon>
        <taxon>Moronidae</taxon>
        <taxon>Dicentrarchus</taxon>
    </lineage>
</organism>
<dbReference type="Proteomes" id="UP000694389">
    <property type="component" value="Unassembled WGS sequence"/>
</dbReference>
<dbReference type="Pfam" id="PF04548">
    <property type="entry name" value="AIG1"/>
    <property type="match status" value="1"/>
</dbReference>
<dbReference type="PANTHER" id="PTHR10903">
    <property type="entry name" value="GTPASE, IMAP FAMILY MEMBER-RELATED"/>
    <property type="match status" value="1"/>
</dbReference>
<sequence length="672" mass="69283">MSCNVDFVFPPGDEEEKKEPVDMDGEKEEDNWSEELRLVLIGKTGSGKSASGNTILGRRQFLSQISASSVTQICQLGSAELAEEEDAEEDGQTVTRKRMRRVVVVDMPGFGDTHLSVEQIHAEIAKCVSLSAPGPHAFLLVVPVGRYTDNENQAVCELAKIFGEDAVRHHTVVLFTRGDDLEGLAIEEYLRETAPAGLKALIDRCGGRYHVLNNKDPSNLVQVNKLLMKVDKMVKQTNKGFYTNTMFVEAEAVIREEQERMLRERGQAEGEEQGNNGSLEERAKLAKRRKCDLESNGAEGTDRGSQGVRKRELEGGNEDFRVERWREESRGSGFSLLRDRFRGRRKSCSRTVSRRHALRSSLMRREAALSAKVLERVKILVAAGATGMAVGAVFGAAAPLAAAAGASLMGNSVGFAASQFAGMSVAGGTSVGKAVGAIVAAASGKTAVALGAATGGVLGGSVGAIVGTEAASPGEGALDALGQVSVIGASAVGLAAGVGGTMGAGAALGAALEGAAFSTAALSGAETASVGAAGVASAPVAQSSFASAAGHHAVATVGGVVTGTPQCAAAGAALAQEIAVNVPVAAGSPGAVCGLTGPSMASVASRVSDHWGTVATTTRILNAVAEIGKAAAGIALAGGLVVKVVKEKVRCGTRTTEASYTEKKSYEIYWNK</sequence>
<dbReference type="SUPFAM" id="SSF52540">
    <property type="entry name" value="P-loop containing nucleoside triphosphate hydrolases"/>
    <property type="match status" value="1"/>
</dbReference>
<feature type="domain" description="AIG1-type G" evidence="5">
    <location>
        <begin position="33"/>
        <end position="251"/>
    </location>
</feature>
<feature type="region of interest" description="Disordered" evidence="4">
    <location>
        <begin position="1"/>
        <end position="30"/>
    </location>
</feature>
<dbReference type="PROSITE" id="PS51720">
    <property type="entry name" value="G_AIG1"/>
    <property type="match status" value="1"/>
</dbReference>
<dbReference type="Gene3D" id="3.40.50.300">
    <property type="entry name" value="P-loop containing nucleotide triphosphate hydrolases"/>
    <property type="match status" value="1"/>
</dbReference>
<reference evidence="6" key="2">
    <citation type="submission" date="2025-09" db="UniProtKB">
        <authorList>
            <consortium name="Ensembl"/>
        </authorList>
    </citation>
    <scope>IDENTIFICATION</scope>
</reference>
<keyword evidence="3" id="KW-0342">GTP-binding</keyword>
<dbReference type="PANTHER" id="PTHR10903:SF170">
    <property type="entry name" value="GTPASE IMAP FAMILY MEMBER 7"/>
    <property type="match status" value="1"/>
</dbReference>
<dbReference type="InterPro" id="IPR045058">
    <property type="entry name" value="GIMA/IAN/Toc"/>
</dbReference>
<comment type="similarity">
    <text evidence="1">Belongs to the TRAFAC class TrmE-Era-EngA-EngB-Septin-like GTPase superfamily. AIG1/Toc34/Toc159-like paraseptin GTPase family. IAN subfamily.</text>
</comment>
<evidence type="ECO:0000259" key="5">
    <source>
        <dbReference type="PROSITE" id="PS51720"/>
    </source>
</evidence>
<dbReference type="RefSeq" id="XP_051244387.1">
    <property type="nucleotide sequence ID" value="XM_051388427.1"/>
</dbReference>
<gene>
    <name evidence="6" type="primary">LOC127356573</name>
</gene>
<name>A0A8C4GYT4_DICLA</name>
<keyword evidence="2" id="KW-0547">Nucleotide-binding</keyword>
<dbReference type="GeneID" id="127356573"/>
<dbReference type="OMA" id="RKCDLES"/>
<dbReference type="GeneTree" id="ENSGT00940000166743"/>
<reference evidence="6" key="1">
    <citation type="submission" date="2025-08" db="UniProtKB">
        <authorList>
            <consortium name="Ensembl"/>
        </authorList>
    </citation>
    <scope>IDENTIFICATION</scope>
</reference>
<proteinExistence type="inferred from homology"/>
<dbReference type="InterPro" id="IPR027417">
    <property type="entry name" value="P-loop_NTPase"/>
</dbReference>
<dbReference type="GO" id="GO:0005525">
    <property type="term" value="F:GTP binding"/>
    <property type="evidence" value="ECO:0007669"/>
    <property type="project" value="UniProtKB-KW"/>
</dbReference>
<evidence type="ECO:0000256" key="2">
    <source>
        <dbReference type="ARBA" id="ARBA00022741"/>
    </source>
</evidence>
<dbReference type="CDD" id="cd01852">
    <property type="entry name" value="AIG1"/>
    <property type="match status" value="1"/>
</dbReference>
<feature type="region of interest" description="Disordered" evidence="4">
    <location>
        <begin position="260"/>
        <end position="313"/>
    </location>
</feature>
<evidence type="ECO:0000313" key="7">
    <source>
        <dbReference type="Proteomes" id="UP000694389"/>
    </source>
</evidence>
<protein>
    <submittedName>
        <fullName evidence="6">Si:ch1073-322p19.1</fullName>
    </submittedName>
</protein>
<evidence type="ECO:0000256" key="3">
    <source>
        <dbReference type="ARBA" id="ARBA00023134"/>
    </source>
</evidence>
<keyword evidence="7" id="KW-1185">Reference proteome</keyword>
<evidence type="ECO:0000256" key="4">
    <source>
        <dbReference type="SAM" id="MobiDB-lite"/>
    </source>
</evidence>
<dbReference type="AlphaFoldDB" id="A0A8C4GYT4"/>
<dbReference type="OrthoDB" id="8954335at2759"/>
<evidence type="ECO:0000256" key="1">
    <source>
        <dbReference type="ARBA" id="ARBA00008535"/>
    </source>
</evidence>
<dbReference type="Ensembl" id="ENSDLAT00005036956.2">
    <property type="protein sequence ID" value="ENSDLAP00005034638.2"/>
    <property type="gene ID" value="ENSDLAG00005015469.2"/>
</dbReference>
<dbReference type="FunFam" id="3.40.50.300:FF:000366">
    <property type="entry name" value="GTPase, IMAP family member 2"/>
    <property type="match status" value="1"/>
</dbReference>